<dbReference type="InterPro" id="IPR001279">
    <property type="entry name" value="Metallo-B-lactamas"/>
</dbReference>
<dbReference type="HOGENOM" id="CLU_086384_0_0_9"/>
<reference evidence="2 3" key="1">
    <citation type="journal article" date="2011" name="J. Bacteriol.">
        <title>Complete genome sequence of the Thermophilic Bacterium Exiguobacterium sp. AT1b.</title>
        <authorList>
            <person name="Vishnivetskaya T.A."/>
            <person name="Lucas S."/>
            <person name="Copeland A."/>
            <person name="Lapidus A."/>
            <person name="Glavina Del Rio T."/>
            <person name="Dalin E."/>
            <person name="Tice H."/>
            <person name="Bruce D.C."/>
            <person name="Goodwin L.A."/>
            <person name="Pitluck S."/>
            <person name="Saunders E."/>
            <person name="Brettin T."/>
            <person name="Detter C."/>
            <person name="Han C."/>
            <person name="Larimer F."/>
            <person name="Land M.L."/>
            <person name="Hauser L.J."/>
            <person name="Kyrpides N.C."/>
            <person name="Ovchinnikova G."/>
            <person name="Kathariou S."/>
            <person name="Ramaley R.F."/>
            <person name="Rodrigues D.F."/>
            <person name="Hendrix C."/>
            <person name="Richardson P."/>
            <person name="Tiedje J.M."/>
        </authorList>
    </citation>
    <scope>NUCLEOTIDE SEQUENCE [LARGE SCALE GENOMIC DNA]</scope>
    <source>
        <strain evidence="3">ATCC BAA-1283 / AT1b</strain>
    </source>
</reference>
<proteinExistence type="predicted"/>
<dbReference type="Gene3D" id="3.60.15.10">
    <property type="entry name" value="Ribonuclease Z/Hydroxyacylglutathione hydrolase-like"/>
    <property type="match status" value="1"/>
</dbReference>
<gene>
    <name evidence="2" type="ordered locus">EAT1b_1823</name>
</gene>
<dbReference type="OrthoDB" id="420651at2"/>
<dbReference type="InterPro" id="IPR036866">
    <property type="entry name" value="RibonucZ/Hydroxyglut_hydro"/>
</dbReference>
<dbReference type="Proteomes" id="UP000000716">
    <property type="component" value="Chromosome"/>
</dbReference>
<dbReference type="Pfam" id="PF00753">
    <property type="entry name" value="Lactamase_B"/>
    <property type="match status" value="1"/>
</dbReference>
<dbReference type="eggNOG" id="COG0491">
    <property type="taxonomic scope" value="Bacteria"/>
</dbReference>
<sequence>MQTLIKHSDRFWYMTPVDRTDRPILGAVVGDTHTLLIDAGNSVSHASFFLEQLEKQGLRAPSMVALTHWHWDHIFGLPALEGKVSIASEATKQGMEKLVPYAWDDVSLDERVAQGIEIEFCAQAIREEYGDTRDIEIVLPTLTFQESLTLDLGGVHVVLRHVGGDHAKDAVVLYVVEERVLFLGDALYADIYSPTWRMTPEETLRLLNVLESFDAQQIVWSHGEMVSREAFAEDCLALRRIATISCDFPGNIDGITQSYASLVNREVNEEEEELISFFVNGTVGR</sequence>
<accession>C4L086</accession>
<dbReference type="InterPro" id="IPR050855">
    <property type="entry name" value="NDM-1-like"/>
</dbReference>
<evidence type="ECO:0000313" key="3">
    <source>
        <dbReference type="Proteomes" id="UP000000716"/>
    </source>
</evidence>
<dbReference type="EMBL" id="CP001615">
    <property type="protein sequence ID" value="ACQ70749.1"/>
    <property type="molecule type" value="Genomic_DNA"/>
</dbReference>
<dbReference type="STRING" id="360911.EAT1b_1823"/>
<protein>
    <submittedName>
        <fullName evidence="2">Beta-lactamase domain protein</fullName>
    </submittedName>
</protein>
<evidence type="ECO:0000313" key="2">
    <source>
        <dbReference type="EMBL" id="ACQ70749.1"/>
    </source>
</evidence>
<dbReference type="PANTHER" id="PTHR42951:SF4">
    <property type="entry name" value="ACYL-COENZYME A THIOESTERASE MBLAC2"/>
    <property type="match status" value="1"/>
</dbReference>
<keyword evidence="3" id="KW-1185">Reference proteome</keyword>
<dbReference type="PANTHER" id="PTHR42951">
    <property type="entry name" value="METALLO-BETA-LACTAMASE DOMAIN-CONTAINING"/>
    <property type="match status" value="1"/>
</dbReference>
<dbReference type="AlphaFoldDB" id="C4L086"/>
<evidence type="ECO:0000259" key="1">
    <source>
        <dbReference type="SMART" id="SM00849"/>
    </source>
</evidence>
<dbReference type="RefSeq" id="WP_015880308.1">
    <property type="nucleotide sequence ID" value="NC_012673.1"/>
</dbReference>
<organism evidence="2 3">
    <name type="scientific">Exiguobacterium sp. (strain ATCC BAA-1283 / AT1b)</name>
    <dbReference type="NCBI Taxonomy" id="360911"/>
    <lineage>
        <taxon>Bacteria</taxon>
        <taxon>Bacillati</taxon>
        <taxon>Bacillota</taxon>
        <taxon>Bacilli</taxon>
        <taxon>Bacillales</taxon>
        <taxon>Bacillales Family XII. Incertae Sedis</taxon>
        <taxon>Exiguobacterium</taxon>
    </lineage>
</organism>
<name>C4L086_EXISA</name>
<dbReference type="KEGG" id="eat:EAT1b_1823"/>
<dbReference type="SUPFAM" id="SSF56281">
    <property type="entry name" value="Metallo-hydrolase/oxidoreductase"/>
    <property type="match status" value="1"/>
</dbReference>
<dbReference type="SMART" id="SM00849">
    <property type="entry name" value="Lactamase_B"/>
    <property type="match status" value="1"/>
</dbReference>
<feature type="domain" description="Metallo-beta-lactamase" evidence="1">
    <location>
        <begin position="23"/>
        <end position="222"/>
    </location>
</feature>